<dbReference type="PANTHER" id="PTHR48098">
    <property type="entry name" value="ENTEROCHELIN ESTERASE-RELATED"/>
    <property type="match status" value="1"/>
</dbReference>
<dbReference type="GO" id="GO:0016787">
    <property type="term" value="F:hydrolase activity"/>
    <property type="evidence" value="ECO:0007669"/>
    <property type="project" value="UniProtKB-KW"/>
</dbReference>
<protein>
    <submittedName>
        <fullName evidence="2">Alpha/beta hydrolase</fullName>
    </submittedName>
</protein>
<dbReference type="Gene3D" id="3.40.50.1820">
    <property type="entry name" value="alpha/beta hydrolase"/>
    <property type="match status" value="1"/>
</dbReference>
<dbReference type="SUPFAM" id="SSF53474">
    <property type="entry name" value="alpha/beta-Hydrolases"/>
    <property type="match status" value="1"/>
</dbReference>
<dbReference type="EMBL" id="WQKZ01000001">
    <property type="protein sequence ID" value="MVN75281.1"/>
    <property type="molecule type" value="Genomic_DNA"/>
</dbReference>
<dbReference type="InterPro" id="IPR029058">
    <property type="entry name" value="AB_hydrolase_fold"/>
</dbReference>
<dbReference type="AlphaFoldDB" id="A0A7K1TAR4"/>
<dbReference type="RefSeq" id="WP_157562033.1">
    <property type="nucleotide sequence ID" value="NZ_WQKZ01000001.1"/>
</dbReference>
<reference evidence="2 3" key="1">
    <citation type="submission" date="2019-12" db="EMBL/GenBank/DDBJ databases">
        <title>Hymenobacter sp. HMF4947 Genome sequencing and assembly.</title>
        <authorList>
            <person name="Kang H."/>
            <person name="Cha I."/>
            <person name="Kim H."/>
            <person name="Joh K."/>
        </authorList>
    </citation>
    <scope>NUCLEOTIDE SEQUENCE [LARGE SCALE GENOMIC DNA]</scope>
    <source>
        <strain evidence="2 3">HMF4947</strain>
    </source>
</reference>
<dbReference type="Proteomes" id="UP000441336">
    <property type="component" value="Unassembled WGS sequence"/>
</dbReference>
<evidence type="ECO:0000313" key="3">
    <source>
        <dbReference type="Proteomes" id="UP000441336"/>
    </source>
</evidence>
<sequence>MKRYSLLLSLLSMLASVAAAQTTLRVQPVPATTPTDQLIYLAGSFNAWQPAAPGYAFSRQADGSYQLVLPATVRGPQEFKLTRGSWATAEADAHFAAIANRYADFGAGPATLTLRVANWQDQRPGGSLPTPPAKAHTYAANVQILADSFRLPQLAGRARRVWLYLPPGYASQHQRRYPVLYLQDGQNVFDNATAYSGEWGVDETLNQLNATGQQGAACIVVAVDNGGERRLDEYSPWQNAELKKGGEGDRYTDFLARTLKPYIDAHYRTRPDAAHTAIAGSSMGGLIALYAGLKYPLVFGRVGVFSPAVWFAKDSLLRYERRHQPALISSRFYFVAGPKESETMVPLMNEARNALLTSGVAPAHIAFKTPADGQHAEWFWRREFGPAYRWLLAE</sequence>
<dbReference type="InterPro" id="IPR000801">
    <property type="entry name" value="Esterase-like"/>
</dbReference>
<keyword evidence="3" id="KW-1185">Reference proteome</keyword>
<dbReference type="InterPro" id="IPR050583">
    <property type="entry name" value="Mycobacterial_A85_antigen"/>
</dbReference>
<proteinExistence type="predicted"/>
<accession>A0A7K1TAR4</accession>
<evidence type="ECO:0000256" key="1">
    <source>
        <dbReference type="SAM" id="SignalP"/>
    </source>
</evidence>
<keyword evidence="2" id="KW-0378">Hydrolase</keyword>
<feature type="signal peptide" evidence="1">
    <location>
        <begin position="1"/>
        <end position="20"/>
    </location>
</feature>
<name>A0A7K1TAR4_9BACT</name>
<dbReference type="PANTHER" id="PTHR48098:SF6">
    <property type="entry name" value="FERRI-BACILLIBACTIN ESTERASE BESA"/>
    <property type="match status" value="1"/>
</dbReference>
<dbReference type="Pfam" id="PF00756">
    <property type="entry name" value="Esterase"/>
    <property type="match status" value="1"/>
</dbReference>
<gene>
    <name evidence="2" type="ORF">GO988_02980</name>
</gene>
<keyword evidence="1" id="KW-0732">Signal</keyword>
<evidence type="ECO:0000313" key="2">
    <source>
        <dbReference type="EMBL" id="MVN75281.1"/>
    </source>
</evidence>
<comment type="caution">
    <text evidence="2">The sequence shown here is derived from an EMBL/GenBank/DDBJ whole genome shotgun (WGS) entry which is preliminary data.</text>
</comment>
<feature type="chain" id="PRO_5029552030" evidence="1">
    <location>
        <begin position="21"/>
        <end position="394"/>
    </location>
</feature>
<organism evidence="2 3">
    <name type="scientific">Hymenobacter ginkgonis</name>
    <dbReference type="NCBI Taxonomy" id="2682976"/>
    <lineage>
        <taxon>Bacteria</taxon>
        <taxon>Pseudomonadati</taxon>
        <taxon>Bacteroidota</taxon>
        <taxon>Cytophagia</taxon>
        <taxon>Cytophagales</taxon>
        <taxon>Hymenobacteraceae</taxon>
        <taxon>Hymenobacter</taxon>
    </lineage>
</organism>